<keyword evidence="2" id="KW-1185">Reference proteome</keyword>
<feature type="non-terminal residue" evidence="1">
    <location>
        <position position="1"/>
    </location>
</feature>
<reference evidence="1" key="1">
    <citation type="submission" date="2021-06" db="EMBL/GenBank/DDBJ databases">
        <authorList>
            <person name="Kallberg Y."/>
            <person name="Tangrot J."/>
            <person name="Rosling A."/>
        </authorList>
    </citation>
    <scope>NUCLEOTIDE SEQUENCE</scope>
    <source>
        <strain evidence="1">IL203A</strain>
    </source>
</reference>
<sequence length="51" mass="5861">TSTRQIDQCLPLNLVVNIAVINITDEGFYLEYKDLLEEISFSSEDANIKQR</sequence>
<evidence type="ECO:0000313" key="1">
    <source>
        <dbReference type="EMBL" id="CAG8729031.1"/>
    </source>
</evidence>
<name>A0ACA9Q156_9GLOM</name>
<proteinExistence type="predicted"/>
<dbReference type="Proteomes" id="UP000789702">
    <property type="component" value="Unassembled WGS sequence"/>
</dbReference>
<protein>
    <submittedName>
        <fullName evidence="1">7549_t:CDS:1</fullName>
    </submittedName>
</protein>
<organism evidence="1 2">
    <name type="scientific">Dentiscutata heterogama</name>
    <dbReference type="NCBI Taxonomy" id="1316150"/>
    <lineage>
        <taxon>Eukaryota</taxon>
        <taxon>Fungi</taxon>
        <taxon>Fungi incertae sedis</taxon>
        <taxon>Mucoromycota</taxon>
        <taxon>Glomeromycotina</taxon>
        <taxon>Glomeromycetes</taxon>
        <taxon>Diversisporales</taxon>
        <taxon>Gigasporaceae</taxon>
        <taxon>Dentiscutata</taxon>
    </lineage>
</organism>
<accession>A0ACA9Q156</accession>
<evidence type="ECO:0000313" key="2">
    <source>
        <dbReference type="Proteomes" id="UP000789702"/>
    </source>
</evidence>
<gene>
    <name evidence="1" type="ORF">DHETER_LOCUS13316</name>
</gene>
<comment type="caution">
    <text evidence="1">The sequence shown here is derived from an EMBL/GenBank/DDBJ whole genome shotgun (WGS) entry which is preliminary data.</text>
</comment>
<dbReference type="EMBL" id="CAJVPU010035984">
    <property type="protein sequence ID" value="CAG8729031.1"/>
    <property type="molecule type" value="Genomic_DNA"/>
</dbReference>